<evidence type="ECO:0000256" key="5">
    <source>
        <dbReference type="ARBA" id="ARBA00022840"/>
    </source>
</evidence>
<dbReference type="InterPro" id="IPR001962">
    <property type="entry name" value="Asn_synthase"/>
</dbReference>
<evidence type="ECO:0000256" key="7">
    <source>
        <dbReference type="ARBA" id="ARBA00048741"/>
    </source>
</evidence>
<dbReference type="InterPro" id="IPR029055">
    <property type="entry name" value="Ntn_hydrolases_N"/>
</dbReference>
<dbReference type="PIRSF" id="PIRSF001589">
    <property type="entry name" value="Asn_synthetase_glu-h"/>
    <property type="match status" value="1"/>
</dbReference>
<dbReference type="PROSITE" id="PS51278">
    <property type="entry name" value="GATASE_TYPE_2"/>
    <property type="match status" value="1"/>
</dbReference>
<dbReference type="Proteomes" id="UP000198607">
    <property type="component" value="Unassembled WGS sequence"/>
</dbReference>
<dbReference type="NCBIfam" id="TIGR01536">
    <property type="entry name" value="asn_synth_AEB"/>
    <property type="match status" value="1"/>
</dbReference>
<evidence type="ECO:0000256" key="1">
    <source>
        <dbReference type="ARBA" id="ARBA00005187"/>
    </source>
</evidence>
<dbReference type="EMBL" id="FNCY01000020">
    <property type="protein sequence ID" value="SDI49141.1"/>
    <property type="molecule type" value="Genomic_DNA"/>
</dbReference>
<sequence>MCGILGLIDTPWQDYAGEALASIAKRGPDEQSFSRADKAIFGHTRLSVIDLATGAQPMRTPDGRYTLVFNGEIYNFRELRSELEARGYVFSTQSDTEVLLHGFAEWGRAVLPRLDGMFAFSIWDSRTNTLFAARDRLGIKPFFYSTAQGFVFASTLAPFFRLPGFPRRIDFTAVRDYLAFQTCLAPQTLLADVRQLPPACWLSFCANDKRFEQGQWWSIPAAGNEAPPFDELVDTIDAALRESVRRQLVADVPLGAFLSGGIDSSLTVRYMAETGAAPLKTFSMRFSEEGYDETSAALAVARAFDTDHMVLDAPAIDADAFVRAIGDLDQPLADPAYVMTWELSRQTRQHVTVALSGDGGDELFAGYPRFADEASLFPQRSGQKLLRRLIEAGLAPASLTRRALWGQELLLYRRAELGPWTGSRKSLSNYLRPDALDAAHPQGTLERWVQLANSFGAPMDTASLMRADLWTYLSENCLSKTDRASMAHSLEIRVPLLGQPVLDAVLSLPASTHYDKDGGKAILRQIARNSLPEAVWNREKHGFSVPLQAYFNGAWKSPCDAVIADCARIAPFLNPKAIATLWQEAKAGKASRRLAYTIVTLLLWLDKTKLQA</sequence>
<dbReference type="AlphaFoldDB" id="A0A1G8L0L3"/>
<protein>
    <recommendedName>
        <fullName evidence="3">asparagine synthase (glutamine-hydrolyzing)</fullName>
        <ecNumber evidence="3">6.3.5.4</ecNumber>
    </recommendedName>
</protein>
<dbReference type="SUPFAM" id="SSF56235">
    <property type="entry name" value="N-terminal nucleophile aminohydrolases (Ntn hydrolases)"/>
    <property type="match status" value="1"/>
</dbReference>
<dbReference type="GO" id="GO:0005524">
    <property type="term" value="F:ATP binding"/>
    <property type="evidence" value="ECO:0007669"/>
    <property type="project" value="UniProtKB-KW"/>
</dbReference>
<dbReference type="InterPro" id="IPR006426">
    <property type="entry name" value="Asn_synth_AEB"/>
</dbReference>
<dbReference type="Pfam" id="PF00733">
    <property type="entry name" value="Asn_synthase"/>
    <property type="match status" value="1"/>
</dbReference>
<evidence type="ECO:0000256" key="3">
    <source>
        <dbReference type="ARBA" id="ARBA00012737"/>
    </source>
</evidence>
<evidence type="ECO:0000313" key="13">
    <source>
        <dbReference type="Proteomes" id="UP000198607"/>
    </source>
</evidence>
<evidence type="ECO:0000313" key="12">
    <source>
        <dbReference type="EMBL" id="SDI49141.1"/>
    </source>
</evidence>
<dbReference type="CDD" id="cd00712">
    <property type="entry name" value="AsnB"/>
    <property type="match status" value="1"/>
</dbReference>
<evidence type="ECO:0000256" key="8">
    <source>
        <dbReference type="PIRSR" id="PIRSR001589-1"/>
    </source>
</evidence>
<dbReference type="Gene3D" id="3.40.50.620">
    <property type="entry name" value="HUPs"/>
    <property type="match status" value="1"/>
</dbReference>
<feature type="domain" description="Glutamine amidotransferase type-2" evidence="11">
    <location>
        <begin position="2"/>
        <end position="207"/>
    </location>
</feature>
<evidence type="ECO:0000256" key="4">
    <source>
        <dbReference type="ARBA" id="ARBA00022741"/>
    </source>
</evidence>
<dbReference type="GO" id="GO:0004066">
    <property type="term" value="F:asparagine synthase (glutamine-hydrolyzing) activity"/>
    <property type="evidence" value="ECO:0007669"/>
    <property type="project" value="UniProtKB-EC"/>
</dbReference>
<reference evidence="12 13" key="1">
    <citation type="submission" date="2016-10" db="EMBL/GenBank/DDBJ databases">
        <authorList>
            <person name="de Groot N.N."/>
        </authorList>
    </citation>
    <scope>NUCLEOTIDE SEQUENCE [LARGE SCALE GENOMIC DNA]</scope>
    <source>
        <strain evidence="12 13">DSM 5885</strain>
    </source>
</reference>
<dbReference type="GO" id="GO:0006529">
    <property type="term" value="P:asparagine biosynthetic process"/>
    <property type="evidence" value="ECO:0007669"/>
    <property type="project" value="UniProtKB-KW"/>
</dbReference>
<keyword evidence="6 8" id="KW-0315">Glutamine amidotransferase</keyword>
<comment type="pathway">
    <text evidence="1">Amino-acid biosynthesis; L-asparagine biosynthesis; L-asparagine from L-aspartate (L-Gln route): step 1/1.</text>
</comment>
<keyword evidence="8" id="KW-0028">Amino-acid biosynthesis</keyword>
<proteinExistence type="inferred from homology"/>
<feature type="active site" description="For GATase activity" evidence="8">
    <location>
        <position position="2"/>
    </location>
</feature>
<dbReference type="EC" id="6.3.5.4" evidence="3"/>
<evidence type="ECO:0000256" key="10">
    <source>
        <dbReference type="PIRSR" id="PIRSR001589-3"/>
    </source>
</evidence>
<dbReference type="Gene3D" id="3.60.20.10">
    <property type="entry name" value="Glutamine Phosphoribosylpyrophosphate, subunit 1, domain 1"/>
    <property type="match status" value="1"/>
</dbReference>
<dbReference type="PANTHER" id="PTHR43284">
    <property type="entry name" value="ASPARAGINE SYNTHETASE (GLUTAMINE-HYDROLYZING)"/>
    <property type="match status" value="1"/>
</dbReference>
<dbReference type="InterPro" id="IPR017932">
    <property type="entry name" value="GATase_2_dom"/>
</dbReference>
<evidence type="ECO:0000256" key="9">
    <source>
        <dbReference type="PIRSR" id="PIRSR001589-2"/>
    </source>
</evidence>
<dbReference type="RefSeq" id="WP_091939590.1">
    <property type="nucleotide sequence ID" value="NZ_FNCY01000020.1"/>
</dbReference>
<accession>A0A1G8L0L3</accession>
<feature type="site" description="Important for beta-aspartyl-AMP intermediate formation" evidence="10">
    <location>
        <position position="358"/>
    </location>
</feature>
<dbReference type="SUPFAM" id="SSF52402">
    <property type="entry name" value="Adenine nucleotide alpha hydrolases-like"/>
    <property type="match status" value="1"/>
</dbReference>
<evidence type="ECO:0000256" key="2">
    <source>
        <dbReference type="ARBA" id="ARBA00005752"/>
    </source>
</evidence>
<keyword evidence="4 9" id="KW-0547">Nucleotide-binding</keyword>
<gene>
    <name evidence="12" type="ORF">SAMN05660652_03532</name>
</gene>
<keyword evidence="5 9" id="KW-0067">ATP-binding</keyword>
<name>A0A1G8L0L3_9RHOO</name>
<dbReference type="OrthoDB" id="9763290at2"/>
<comment type="similarity">
    <text evidence="2">Belongs to the asparagine synthetase family.</text>
</comment>
<comment type="catalytic activity">
    <reaction evidence="7">
        <text>L-aspartate + L-glutamine + ATP + H2O = L-asparagine + L-glutamate + AMP + diphosphate + H(+)</text>
        <dbReference type="Rhea" id="RHEA:12228"/>
        <dbReference type="ChEBI" id="CHEBI:15377"/>
        <dbReference type="ChEBI" id="CHEBI:15378"/>
        <dbReference type="ChEBI" id="CHEBI:29985"/>
        <dbReference type="ChEBI" id="CHEBI:29991"/>
        <dbReference type="ChEBI" id="CHEBI:30616"/>
        <dbReference type="ChEBI" id="CHEBI:33019"/>
        <dbReference type="ChEBI" id="CHEBI:58048"/>
        <dbReference type="ChEBI" id="CHEBI:58359"/>
        <dbReference type="ChEBI" id="CHEBI:456215"/>
        <dbReference type="EC" id="6.3.5.4"/>
    </reaction>
</comment>
<dbReference type="PANTHER" id="PTHR43284:SF1">
    <property type="entry name" value="ASPARAGINE SYNTHETASE"/>
    <property type="match status" value="1"/>
</dbReference>
<feature type="binding site" evidence="9">
    <location>
        <begin position="356"/>
        <end position="357"/>
    </location>
    <ligand>
        <name>ATP</name>
        <dbReference type="ChEBI" id="CHEBI:30616"/>
    </ligand>
</feature>
<dbReference type="CDD" id="cd01991">
    <property type="entry name" value="Asn_synthase_B_C"/>
    <property type="match status" value="1"/>
</dbReference>
<evidence type="ECO:0000259" key="11">
    <source>
        <dbReference type="PROSITE" id="PS51278"/>
    </source>
</evidence>
<keyword evidence="8" id="KW-0061">Asparagine biosynthesis</keyword>
<keyword evidence="13" id="KW-1185">Reference proteome</keyword>
<dbReference type="GO" id="GO:0005829">
    <property type="term" value="C:cytosol"/>
    <property type="evidence" value="ECO:0007669"/>
    <property type="project" value="TreeGrafter"/>
</dbReference>
<feature type="binding site" evidence="9">
    <location>
        <position position="95"/>
    </location>
    <ligand>
        <name>L-glutamine</name>
        <dbReference type="ChEBI" id="CHEBI:58359"/>
    </ligand>
</feature>
<dbReference type="InterPro" id="IPR051786">
    <property type="entry name" value="ASN_synthetase/amidase"/>
</dbReference>
<dbReference type="InterPro" id="IPR033738">
    <property type="entry name" value="AsnB_N"/>
</dbReference>
<dbReference type="InterPro" id="IPR014729">
    <property type="entry name" value="Rossmann-like_a/b/a_fold"/>
</dbReference>
<organism evidence="12 13">
    <name type="scientific">Propionivibrio dicarboxylicus</name>
    <dbReference type="NCBI Taxonomy" id="83767"/>
    <lineage>
        <taxon>Bacteria</taxon>
        <taxon>Pseudomonadati</taxon>
        <taxon>Pseudomonadota</taxon>
        <taxon>Betaproteobacteria</taxon>
        <taxon>Rhodocyclales</taxon>
        <taxon>Rhodocyclaceae</taxon>
        <taxon>Propionivibrio</taxon>
    </lineage>
</organism>
<dbReference type="Pfam" id="PF13537">
    <property type="entry name" value="GATase_7"/>
    <property type="match status" value="1"/>
</dbReference>
<evidence type="ECO:0000256" key="6">
    <source>
        <dbReference type="ARBA" id="ARBA00022962"/>
    </source>
</evidence>
<dbReference type="STRING" id="83767.SAMN05660652_03532"/>